<keyword evidence="1 4" id="KW-0489">Methyltransferase</keyword>
<evidence type="ECO:0000313" key="4">
    <source>
        <dbReference type="EMBL" id="KAF1911360.1"/>
    </source>
</evidence>
<dbReference type="PANTHER" id="PTHR43861">
    <property type="entry name" value="TRANS-ACONITATE 2-METHYLTRANSFERASE-RELATED"/>
    <property type="match status" value="1"/>
</dbReference>
<dbReference type="CDD" id="cd02440">
    <property type="entry name" value="AdoMet_MTases"/>
    <property type="match status" value="1"/>
</dbReference>
<evidence type="ECO:0000256" key="1">
    <source>
        <dbReference type="ARBA" id="ARBA00022603"/>
    </source>
</evidence>
<dbReference type="Proteomes" id="UP000800096">
    <property type="component" value="Unassembled WGS sequence"/>
</dbReference>
<keyword evidence="2 4" id="KW-0808">Transferase</keyword>
<dbReference type="InterPro" id="IPR041698">
    <property type="entry name" value="Methyltransf_25"/>
</dbReference>
<proteinExistence type="predicted"/>
<evidence type="ECO:0000256" key="2">
    <source>
        <dbReference type="ARBA" id="ARBA00022679"/>
    </source>
</evidence>
<evidence type="ECO:0000313" key="5">
    <source>
        <dbReference type="Proteomes" id="UP000800096"/>
    </source>
</evidence>
<dbReference type="GO" id="GO:0008168">
    <property type="term" value="F:methyltransferase activity"/>
    <property type="evidence" value="ECO:0007669"/>
    <property type="project" value="UniProtKB-KW"/>
</dbReference>
<reference evidence="4" key="1">
    <citation type="journal article" date="2020" name="Stud. Mycol.">
        <title>101 Dothideomycetes genomes: a test case for predicting lifestyles and emergence of pathogens.</title>
        <authorList>
            <person name="Haridas S."/>
            <person name="Albert R."/>
            <person name="Binder M."/>
            <person name="Bloem J."/>
            <person name="Labutti K."/>
            <person name="Salamov A."/>
            <person name="Andreopoulos B."/>
            <person name="Baker S."/>
            <person name="Barry K."/>
            <person name="Bills G."/>
            <person name="Bluhm B."/>
            <person name="Cannon C."/>
            <person name="Castanera R."/>
            <person name="Culley D."/>
            <person name="Daum C."/>
            <person name="Ezra D."/>
            <person name="Gonzalez J."/>
            <person name="Henrissat B."/>
            <person name="Kuo A."/>
            <person name="Liang C."/>
            <person name="Lipzen A."/>
            <person name="Lutzoni F."/>
            <person name="Magnuson J."/>
            <person name="Mondo S."/>
            <person name="Nolan M."/>
            <person name="Ohm R."/>
            <person name="Pangilinan J."/>
            <person name="Park H.-J."/>
            <person name="Ramirez L."/>
            <person name="Alfaro M."/>
            <person name="Sun H."/>
            <person name="Tritt A."/>
            <person name="Yoshinaga Y."/>
            <person name="Zwiers L.-H."/>
            <person name="Turgeon B."/>
            <person name="Goodwin S."/>
            <person name="Spatafora J."/>
            <person name="Crous P."/>
            <person name="Grigoriev I."/>
        </authorList>
    </citation>
    <scope>NUCLEOTIDE SEQUENCE</scope>
    <source>
        <strain evidence="4">HMLAC05119</strain>
    </source>
</reference>
<name>A0A6A5Q937_AMPQU</name>
<dbReference type="InterPro" id="IPR029063">
    <property type="entry name" value="SAM-dependent_MTases_sf"/>
</dbReference>
<dbReference type="OrthoDB" id="540004at2759"/>
<accession>A0A6A5Q937</accession>
<sequence>MSAGTVPENLKARVKESYDAIADSYASRFTQADDPVRLRYIRHLIEQFKASEQSEVNVLELGCGSGIPATKFMLDNDKPAFSVVGNDISTTQLNLARSNLAGFEDRVTLVETDMLSLDYPNSIFDAVTGFYSIIHLPREEQTQLMRKIFAWLKPGGFFLANFGVDEMTTHEIQNWLAHEKGWMFWSGWGKEGSLKMVEDVGMNLVLTEVREEVGDMTFLWILAQKSS</sequence>
<dbReference type="EMBL" id="ML979144">
    <property type="protein sequence ID" value="KAF1911360.1"/>
    <property type="molecule type" value="Genomic_DNA"/>
</dbReference>
<gene>
    <name evidence="4" type="ORF">BDU57DRAFT_543251</name>
</gene>
<organism evidence="4 5">
    <name type="scientific">Ampelomyces quisqualis</name>
    <name type="common">Powdery mildew agent</name>
    <dbReference type="NCBI Taxonomy" id="50730"/>
    <lineage>
        <taxon>Eukaryota</taxon>
        <taxon>Fungi</taxon>
        <taxon>Dikarya</taxon>
        <taxon>Ascomycota</taxon>
        <taxon>Pezizomycotina</taxon>
        <taxon>Dothideomycetes</taxon>
        <taxon>Pleosporomycetidae</taxon>
        <taxon>Pleosporales</taxon>
        <taxon>Pleosporineae</taxon>
        <taxon>Phaeosphaeriaceae</taxon>
        <taxon>Ampelomyces</taxon>
    </lineage>
</organism>
<dbReference type="Gene3D" id="3.40.50.150">
    <property type="entry name" value="Vaccinia Virus protein VP39"/>
    <property type="match status" value="1"/>
</dbReference>
<evidence type="ECO:0000259" key="3">
    <source>
        <dbReference type="Pfam" id="PF13649"/>
    </source>
</evidence>
<dbReference type="AlphaFoldDB" id="A0A6A5Q937"/>
<feature type="domain" description="Methyltransferase" evidence="3">
    <location>
        <begin position="58"/>
        <end position="156"/>
    </location>
</feature>
<dbReference type="GO" id="GO:0032259">
    <property type="term" value="P:methylation"/>
    <property type="evidence" value="ECO:0007669"/>
    <property type="project" value="UniProtKB-KW"/>
</dbReference>
<protein>
    <submittedName>
        <fullName evidence="4">S-adenosyl-L-methionine-dependent methyltransferase</fullName>
    </submittedName>
</protein>
<keyword evidence="5" id="KW-1185">Reference proteome</keyword>
<dbReference type="SUPFAM" id="SSF53335">
    <property type="entry name" value="S-adenosyl-L-methionine-dependent methyltransferases"/>
    <property type="match status" value="1"/>
</dbReference>
<dbReference type="Pfam" id="PF13649">
    <property type="entry name" value="Methyltransf_25"/>
    <property type="match status" value="1"/>
</dbReference>
<dbReference type="PANTHER" id="PTHR43861:SF1">
    <property type="entry name" value="TRANS-ACONITATE 2-METHYLTRANSFERASE"/>
    <property type="match status" value="1"/>
</dbReference>